<dbReference type="RefSeq" id="XP_026289283.2">
    <property type="nucleotide sequence ID" value="XM_026433498.2"/>
</dbReference>
<reference evidence="3" key="1">
    <citation type="submission" date="2025-08" db="UniProtKB">
        <authorList>
            <consortium name="RefSeq"/>
        </authorList>
    </citation>
    <scope>IDENTIFICATION</scope>
    <source>
        <tissue evidence="3">Whole organism</tissue>
    </source>
</reference>
<keyword evidence="2" id="KW-1185">Reference proteome</keyword>
<dbReference type="GeneID" id="113214207"/>
<evidence type="ECO:0000256" key="1">
    <source>
        <dbReference type="SAM" id="MobiDB-lite"/>
    </source>
</evidence>
<dbReference type="KEGG" id="foc:113214207"/>
<dbReference type="OrthoDB" id="10433020at2759"/>
<name>A0A6J1T7N2_FRAOC</name>
<proteinExistence type="predicted"/>
<protein>
    <submittedName>
        <fullName evidence="3">Uncharacterized protein LOC113214207</fullName>
    </submittedName>
</protein>
<accession>A0A6J1T7N2</accession>
<feature type="region of interest" description="Disordered" evidence="1">
    <location>
        <begin position="1"/>
        <end position="25"/>
    </location>
</feature>
<sequence>MSGVFQKLQERHGGHASKRSPSDLKRGAPYVCYKFIQKPSEFKDKATDSYPDLLVAYCVDKETSNKYYVSMPGLYNNLTEDDVKELNEQIADKKPPFLVFYGKDGSRNDCVLHQYGTSVDHEKLQKYLKQEKRSSAEFESEEASTSKKKKED</sequence>
<evidence type="ECO:0000313" key="2">
    <source>
        <dbReference type="Proteomes" id="UP000504606"/>
    </source>
</evidence>
<dbReference type="Proteomes" id="UP000504606">
    <property type="component" value="Unplaced"/>
</dbReference>
<evidence type="ECO:0000313" key="3">
    <source>
        <dbReference type="RefSeq" id="XP_026289283.2"/>
    </source>
</evidence>
<dbReference type="AlphaFoldDB" id="A0A6J1T7N2"/>
<gene>
    <name evidence="3" type="primary">LOC113214207</name>
</gene>
<feature type="region of interest" description="Disordered" evidence="1">
    <location>
        <begin position="130"/>
        <end position="152"/>
    </location>
</feature>
<organism evidence="2 3">
    <name type="scientific">Frankliniella occidentalis</name>
    <name type="common">Western flower thrips</name>
    <name type="synonym">Euthrips occidentalis</name>
    <dbReference type="NCBI Taxonomy" id="133901"/>
    <lineage>
        <taxon>Eukaryota</taxon>
        <taxon>Metazoa</taxon>
        <taxon>Ecdysozoa</taxon>
        <taxon>Arthropoda</taxon>
        <taxon>Hexapoda</taxon>
        <taxon>Insecta</taxon>
        <taxon>Pterygota</taxon>
        <taxon>Neoptera</taxon>
        <taxon>Paraneoptera</taxon>
        <taxon>Thysanoptera</taxon>
        <taxon>Terebrantia</taxon>
        <taxon>Thripoidea</taxon>
        <taxon>Thripidae</taxon>
        <taxon>Frankliniella</taxon>
    </lineage>
</organism>